<name>A7HW92_PARL1</name>
<dbReference type="KEGG" id="pla:Plav_2566"/>
<feature type="coiled-coil region" evidence="1">
    <location>
        <begin position="102"/>
        <end position="150"/>
    </location>
</feature>
<dbReference type="Proteomes" id="UP000006377">
    <property type="component" value="Chromosome"/>
</dbReference>
<dbReference type="eggNOG" id="COG3334">
    <property type="taxonomic scope" value="Bacteria"/>
</dbReference>
<dbReference type="RefSeq" id="WP_012111487.1">
    <property type="nucleotide sequence ID" value="NC_009719.1"/>
</dbReference>
<feature type="region of interest" description="Disordered" evidence="2">
    <location>
        <begin position="230"/>
        <end position="253"/>
    </location>
</feature>
<protein>
    <recommendedName>
        <fullName evidence="5">Magnesium transporter MgtE intracellular domain-containing protein</fullName>
    </recommendedName>
</protein>
<feature type="compositionally biased region" description="Low complexity" evidence="2">
    <location>
        <begin position="66"/>
        <end position="89"/>
    </location>
</feature>
<dbReference type="STRING" id="402881.Plav_2566"/>
<evidence type="ECO:0000313" key="3">
    <source>
        <dbReference type="EMBL" id="ABS64175.1"/>
    </source>
</evidence>
<keyword evidence="4" id="KW-1185">Reference proteome</keyword>
<evidence type="ECO:0000313" key="4">
    <source>
        <dbReference type="Proteomes" id="UP000006377"/>
    </source>
</evidence>
<dbReference type="OrthoDB" id="9791432at2"/>
<proteinExistence type="predicted"/>
<dbReference type="SUPFAM" id="SSF158791">
    <property type="entry name" value="MgtE N-terminal domain-like"/>
    <property type="match status" value="1"/>
</dbReference>
<evidence type="ECO:0000256" key="2">
    <source>
        <dbReference type="SAM" id="MobiDB-lite"/>
    </source>
</evidence>
<feature type="region of interest" description="Disordered" evidence="2">
    <location>
        <begin position="46"/>
        <end position="93"/>
    </location>
</feature>
<keyword evidence="1" id="KW-0175">Coiled coil</keyword>
<accession>A7HW92</accession>
<gene>
    <name evidence="3" type="ordered locus">Plav_2566</name>
</gene>
<dbReference type="EMBL" id="CP000774">
    <property type="protein sequence ID" value="ABS64175.1"/>
    <property type="molecule type" value="Genomic_DNA"/>
</dbReference>
<evidence type="ECO:0008006" key="5">
    <source>
        <dbReference type="Google" id="ProtNLM"/>
    </source>
</evidence>
<sequence length="253" mass="26924">MLDRLRLLPTVILCASLLLVLKLAEVATGGESTASLGAISVAHANAPEPEPAEEPKAEAEAEAEAEAGTAAEGEAETAGMQPEAAAAEEAAPRLSKSEISVLESLAERRKELDSRAEGLDTRERLLAAAEKRVEERVAELKEIEARINQQISRQDAEGEERLAGLVSMYETMKPKDAARIFERLDMGVLLDVVKRMQPRKMAAVLAAMDPVVAQDLTVELAVGDRLNVAPAASEDEMPQATPEAALAPAQKAS</sequence>
<evidence type="ECO:0000256" key="1">
    <source>
        <dbReference type="SAM" id="Coils"/>
    </source>
</evidence>
<organism evidence="3 4">
    <name type="scientific">Parvibaculum lavamentivorans (strain DS-1 / DSM 13023 / NCIMB 13966)</name>
    <dbReference type="NCBI Taxonomy" id="402881"/>
    <lineage>
        <taxon>Bacteria</taxon>
        <taxon>Pseudomonadati</taxon>
        <taxon>Pseudomonadota</taxon>
        <taxon>Alphaproteobacteria</taxon>
        <taxon>Hyphomicrobiales</taxon>
        <taxon>Parvibaculaceae</taxon>
        <taxon>Parvibaculum</taxon>
    </lineage>
</organism>
<dbReference type="HOGENOM" id="CLU_075493_2_0_5"/>
<dbReference type="AlphaFoldDB" id="A7HW92"/>
<reference evidence="3 4" key="1">
    <citation type="journal article" date="2011" name="Stand. Genomic Sci.">
        <title>Complete genome sequence of Parvibaculum lavamentivorans type strain (DS-1(T)).</title>
        <authorList>
            <person name="Schleheck D."/>
            <person name="Weiss M."/>
            <person name="Pitluck S."/>
            <person name="Bruce D."/>
            <person name="Land M.L."/>
            <person name="Han S."/>
            <person name="Saunders E."/>
            <person name="Tapia R."/>
            <person name="Detter C."/>
            <person name="Brettin T."/>
            <person name="Han J."/>
            <person name="Woyke T."/>
            <person name="Goodwin L."/>
            <person name="Pennacchio L."/>
            <person name="Nolan M."/>
            <person name="Cook A.M."/>
            <person name="Kjelleberg S."/>
            <person name="Thomas T."/>
        </authorList>
    </citation>
    <scope>NUCLEOTIDE SEQUENCE [LARGE SCALE GENOMIC DNA]</scope>
    <source>
        <strain evidence="4">DS-1 / DSM 13023 / NCIMB 13966</strain>
    </source>
</reference>